<sequence>MPIPVGLMTHAIQSSGTLALPRTRREGGVRGIVVIVEDGVDSGEIDAVGERLLDVRSAALRAGLLRNRRVTLEKPRRSGIRSETERSWMPLLYSVEGNSDVEPVEQVEQ</sequence>
<comment type="caution">
    <text evidence="1">The sequence shown here is derived from an EMBL/GenBank/DDBJ whole genome shotgun (WGS) entry which is preliminary data.</text>
</comment>
<proteinExistence type="predicted"/>
<keyword evidence="2" id="KW-1185">Reference proteome</keyword>
<gene>
    <name evidence="1" type="ORF">SLEP1_g538</name>
</gene>
<dbReference type="AlphaFoldDB" id="A0AAV5HK95"/>
<evidence type="ECO:0000313" key="1">
    <source>
        <dbReference type="EMBL" id="GKU85941.1"/>
    </source>
</evidence>
<reference evidence="1 2" key="1">
    <citation type="journal article" date="2021" name="Commun. Biol.">
        <title>The genome of Shorea leprosula (Dipterocarpaceae) highlights the ecological relevance of drought in aseasonal tropical rainforests.</title>
        <authorList>
            <person name="Ng K.K.S."/>
            <person name="Kobayashi M.J."/>
            <person name="Fawcett J.A."/>
            <person name="Hatakeyama M."/>
            <person name="Paape T."/>
            <person name="Ng C.H."/>
            <person name="Ang C.C."/>
            <person name="Tnah L.H."/>
            <person name="Lee C.T."/>
            <person name="Nishiyama T."/>
            <person name="Sese J."/>
            <person name="O'Brien M.J."/>
            <person name="Copetti D."/>
            <person name="Mohd Noor M.I."/>
            <person name="Ong R.C."/>
            <person name="Putra M."/>
            <person name="Sireger I.Z."/>
            <person name="Indrioko S."/>
            <person name="Kosugi Y."/>
            <person name="Izuno A."/>
            <person name="Isagi Y."/>
            <person name="Lee S.L."/>
            <person name="Shimizu K.K."/>
        </authorList>
    </citation>
    <scope>NUCLEOTIDE SEQUENCE [LARGE SCALE GENOMIC DNA]</scope>
    <source>
        <strain evidence="1">214</strain>
    </source>
</reference>
<organism evidence="1 2">
    <name type="scientific">Rubroshorea leprosula</name>
    <dbReference type="NCBI Taxonomy" id="152421"/>
    <lineage>
        <taxon>Eukaryota</taxon>
        <taxon>Viridiplantae</taxon>
        <taxon>Streptophyta</taxon>
        <taxon>Embryophyta</taxon>
        <taxon>Tracheophyta</taxon>
        <taxon>Spermatophyta</taxon>
        <taxon>Magnoliopsida</taxon>
        <taxon>eudicotyledons</taxon>
        <taxon>Gunneridae</taxon>
        <taxon>Pentapetalae</taxon>
        <taxon>rosids</taxon>
        <taxon>malvids</taxon>
        <taxon>Malvales</taxon>
        <taxon>Dipterocarpaceae</taxon>
        <taxon>Rubroshorea</taxon>
    </lineage>
</organism>
<name>A0AAV5HK95_9ROSI</name>
<evidence type="ECO:0000313" key="2">
    <source>
        <dbReference type="Proteomes" id="UP001054252"/>
    </source>
</evidence>
<dbReference type="EMBL" id="BPVZ01000001">
    <property type="protein sequence ID" value="GKU85941.1"/>
    <property type="molecule type" value="Genomic_DNA"/>
</dbReference>
<dbReference type="Proteomes" id="UP001054252">
    <property type="component" value="Unassembled WGS sequence"/>
</dbReference>
<accession>A0AAV5HK95</accession>
<protein>
    <submittedName>
        <fullName evidence="1">Uncharacterized protein</fullName>
    </submittedName>
</protein>